<evidence type="ECO:0000256" key="11">
    <source>
        <dbReference type="ARBA" id="ARBA00022989"/>
    </source>
</evidence>
<dbReference type="AlphaFoldDB" id="A0A915MC79"/>
<evidence type="ECO:0000256" key="19">
    <source>
        <dbReference type="SAM" id="Phobius"/>
    </source>
</evidence>
<sequence length="584" mass="66640">MTTEEPSPHSHDHIEHNHSKENPNKITNMLHSMAMYFHFGSKESILFSFWNTDSALGIFGSCLIIFIFCLCLEFTRLFRIYRKKKLFNRQDGNLSTTDSTIGFTTMRRPNLGNLIDMCLHAIQLTLSYMLMLIFMTFNIWLCVSVVLGEVLARMILNYLNISNLILNNIIFFLMNPLDLGVNFSPSFSVKFCNIDENVGEICDSKLCTATFMEQGKILVLKGGVNLQKHLHFYQWLHFAKQFLSFRPISKQVPVCGLLVLEPFLLRFESNKDLQNFSSLLPQSELIDDDELSYSTQNSSRKRKCLLNNEMNSEFNSRTEEGLIFDVILDVGAGSGILSFFAAQVGAKRVYAVEASSMADSCKSLVSANGLNDVIKVITGKIEEIELPESVDVIISEPMGYMLVNERMLESYLFARKFLKEGGRMFPTQANLQIALFSDEQVYLEQTARSSFWTQESFHGINLSSLKSAALEEVFRQPIVDTWHIGILMSTCISWNFNFENDETKRLQRIEIPFEFNALRTGYIHGLATWFDVGFMGQTKTVYLSTAPTEPLTHWYQVRLLIKNPLFVTIGQLVTGKLLMLANDK</sequence>
<keyword evidence="10" id="KW-0156">Chromatin regulator</keyword>
<dbReference type="PROSITE" id="PS51678">
    <property type="entry name" value="SAM_MT_PRMT"/>
    <property type="match status" value="1"/>
</dbReference>
<feature type="transmembrane region" description="Helical" evidence="19">
    <location>
        <begin position="55"/>
        <end position="75"/>
    </location>
</feature>
<evidence type="ECO:0000256" key="5">
    <source>
        <dbReference type="ARBA" id="ARBA00022490"/>
    </source>
</evidence>
<name>A0A915MC79_MELJA</name>
<organism evidence="21 22">
    <name type="scientific">Meloidogyne javanica</name>
    <name type="common">Root-knot nematode worm</name>
    <dbReference type="NCBI Taxonomy" id="6303"/>
    <lineage>
        <taxon>Eukaryota</taxon>
        <taxon>Metazoa</taxon>
        <taxon>Ecdysozoa</taxon>
        <taxon>Nematoda</taxon>
        <taxon>Chromadorea</taxon>
        <taxon>Rhabditida</taxon>
        <taxon>Tylenchina</taxon>
        <taxon>Tylenchomorpha</taxon>
        <taxon>Tylenchoidea</taxon>
        <taxon>Meloidogynidae</taxon>
        <taxon>Meloidogyninae</taxon>
        <taxon>Meloidogyne</taxon>
        <taxon>Meloidogyne incognita group</taxon>
    </lineage>
</organism>
<evidence type="ECO:0000256" key="4">
    <source>
        <dbReference type="ARBA" id="ARBA00011925"/>
    </source>
</evidence>
<dbReference type="GO" id="GO:0005634">
    <property type="term" value="C:nucleus"/>
    <property type="evidence" value="ECO:0007669"/>
    <property type="project" value="UniProtKB-SubCell"/>
</dbReference>
<evidence type="ECO:0000256" key="16">
    <source>
        <dbReference type="ARBA" id="ARBA00049086"/>
    </source>
</evidence>
<keyword evidence="8 17" id="KW-0949">S-adenosyl-L-methionine</keyword>
<evidence type="ECO:0000259" key="20">
    <source>
        <dbReference type="Pfam" id="PF22528"/>
    </source>
</evidence>
<dbReference type="CDD" id="cd02440">
    <property type="entry name" value="AdoMet_MTases"/>
    <property type="match status" value="1"/>
</dbReference>
<evidence type="ECO:0000256" key="18">
    <source>
        <dbReference type="SAM" id="MobiDB-lite"/>
    </source>
</evidence>
<keyword evidence="5" id="KW-0963">Cytoplasm</keyword>
<feature type="region of interest" description="Disordered" evidence="18">
    <location>
        <begin position="1"/>
        <end position="21"/>
    </location>
</feature>
<dbReference type="WBParaSite" id="scaffold35857_cov252.g22804">
    <property type="protein sequence ID" value="scaffold35857_cov252.g22804"/>
    <property type="gene ID" value="scaffold35857_cov252.g22804"/>
</dbReference>
<dbReference type="Gene3D" id="3.40.50.150">
    <property type="entry name" value="Vaccinia Virus protein VP39"/>
    <property type="match status" value="1"/>
</dbReference>
<dbReference type="GO" id="GO:0016020">
    <property type="term" value="C:membrane"/>
    <property type="evidence" value="ECO:0007669"/>
    <property type="project" value="UniProtKB-SubCell"/>
</dbReference>
<keyword evidence="12" id="KW-0805">Transcription regulation</keyword>
<dbReference type="EC" id="2.1.1.319" evidence="4"/>
<dbReference type="GO" id="GO:0005375">
    <property type="term" value="F:copper ion transmembrane transporter activity"/>
    <property type="evidence" value="ECO:0007669"/>
    <property type="project" value="InterPro"/>
</dbReference>
<dbReference type="PANTHER" id="PTHR11006:SF10">
    <property type="entry name" value="HISTONE-ARGININE METHYLTRANSFERASE CARMER-RELATED"/>
    <property type="match status" value="1"/>
</dbReference>
<evidence type="ECO:0000256" key="17">
    <source>
        <dbReference type="PROSITE-ProRule" id="PRU01015"/>
    </source>
</evidence>
<accession>A0A915MC79</accession>
<evidence type="ECO:0000256" key="6">
    <source>
        <dbReference type="ARBA" id="ARBA00022603"/>
    </source>
</evidence>
<dbReference type="GO" id="GO:0005737">
    <property type="term" value="C:cytoplasm"/>
    <property type="evidence" value="ECO:0007669"/>
    <property type="project" value="UniProtKB-SubCell"/>
</dbReference>
<evidence type="ECO:0000256" key="12">
    <source>
        <dbReference type="ARBA" id="ARBA00023015"/>
    </source>
</evidence>
<keyword evidence="6 17" id="KW-0489">Methyltransferase</keyword>
<dbReference type="InterPro" id="IPR007274">
    <property type="entry name" value="Cop_transporter"/>
</dbReference>
<dbReference type="GO" id="GO:0035242">
    <property type="term" value="F:protein-arginine omega-N asymmetric methyltransferase activity"/>
    <property type="evidence" value="ECO:0007669"/>
    <property type="project" value="UniProtKB-EC"/>
</dbReference>
<evidence type="ECO:0000256" key="7">
    <source>
        <dbReference type="ARBA" id="ARBA00022679"/>
    </source>
</evidence>
<evidence type="ECO:0000256" key="14">
    <source>
        <dbReference type="ARBA" id="ARBA00023163"/>
    </source>
</evidence>
<keyword evidence="13 19" id="KW-0472">Membrane</keyword>
<dbReference type="Pfam" id="PF22528">
    <property type="entry name" value="PRMT_C"/>
    <property type="match status" value="1"/>
</dbReference>
<dbReference type="InterPro" id="IPR025799">
    <property type="entry name" value="Arg_MeTrfase"/>
</dbReference>
<keyword evidence="11 19" id="KW-1133">Transmembrane helix</keyword>
<evidence type="ECO:0000256" key="1">
    <source>
        <dbReference type="ARBA" id="ARBA00004123"/>
    </source>
</evidence>
<reference evidence="22" key="1">
    <citation type="submission" date="2022-11" db="UniProtKB">
        <authorList>
            <consortium name="WormBaseParasite"/>
        </authorList>
    </citation>
    <scope>IDENTIFICATION</scope>
</reference>
<dbReference type="Gene3D" id="2.70.160.11">
    <property type="entry name" value="Hnrnp arginine n-methyltransferase1"/>
    <property type="match status" value="1"/>
</dbReference>
<dbReference type="InterPro" id="IPR055135">
    <property type="entry name" value="PRMT_dom"/>
</dbReference>
<comment type="catalytic activity">
    <reaction evidence="16">
        <text>L-arginyl-[protein] + 2 S-adenosyl-L-methionine = N(omega),N(omega)-dimethyl-L-arginyl-[protein] + 2 S-adenosyl-L-homocysteine + 2 H(+)</text>
        <dbReference type="Rhea" id="RHEA:48096"/>
        <dbReference type="Rhea" id="RHEA-COMP:10532"/>
        <dbReference type="Rhea" id="RHEA-COMP:11991"/>
        <dbReference type="ChEBI" id="CHEBI:15378"/>
        <dbReference type="ChEBI" id="CHEBI:29965"/>
        <dbReference type="ChEBI" id="CHEBI:57856"/>
        <dbReference type="ChEBI" id="CHEBI:59789"/>
        <dbReference type="ChEBI" id="CHEBI:61897"/>
        <dbReference type="EC" id="2.1.1.319"/>
    </reaction>
</comment>
<keyword evidence="15" id="KW-0539">Nucleus</keyword>
<evidence type="ECO:0000256" key="3">
    <source>
        <dbReference type="ARBA" id="ARBA00004496"/>
    </source>
</evidence>
<evidence type="ECO:0000256" key="13">
    <source>
        <dbReference type="ARBA" id="ARBA00023136"/>
    </source>
</evidence>
<feature type="domain" description="Protein arginine N-methyltransferase" evidence="20">
    <location>
        <begin position="428"/>
        <end position="583"/>
    </location>
</feature>
<dbReference type="Proteomes" id="UP000887561">
    <property type="component" value="Unplaced"/>
</dbReference>
<proteinExistence type="predicted"/>
<keyword evidence="14" id="KW-0804">Transcription</keyword>
<evidence type="ECO:0000256" key="8">
    <source>
        <dbReference type="ARBA" id="ARBA00022691"/>
    </source>
</evidence>
<evidence type="ECO:0000256" key="2">
    <source>
        <dbReference type="ARBA" id="ARBA00004370"/>
    </source>
</evidence>
<protein>
    <recommendedName>
        <fullName evidence="4">type I protein arginine methyltransferase</fullName>
        <ecNumber evidence="4">2.1.1.319</ecNumber>
    </recommendedName>
</protein>
<keyword evidence="7 17" id="KW-0808">Transferase</keyword>
<dbReference type="Pfam" id="PF06325">
    <property type="entry name" value="PrmA"/>
    <property type="match status" value="1"/>
</dbReference>
<dbReference type="PANTHER" id="PTHR11006">
    <property type="entry name" value="PROTEIN ARGININE N-METHYLTRANSFERASE"/>
    <property type="match status" value="1"/>
</dbReference>
<dbReference type="GO" id="GO:0070611">
    <property type="term" value="F:histone H3R2 methyltransferase activity"/>
    <property type="evidence" value="ECO:0007669"/>
    <property type="project" value="TreeGrafter"/>
</dbReference>
<evidence type="ECO:0000313" key="21">
    <source>
        <dbReference type="Proteomes" id="UP000887561"/>
    </source>
</evidence>
<keyword evidence="9 19" id="KW-0812">Transmembrane</keyword>
<comment type="subcellular location">
    <subcellularLocation>
        <location evidence="3">Cytoplasm</location>
    </subcellularLocation>
    <subcellularLocation>
        <location evidence="2">Membrane</location>
    </subcellularLocation>
    <subcellularLocation>
        <location evidence="1">Nucleus</location>
    </subcellularLocation>
</comment>
<dbReference type="GO" id="GO:0032259">
    <property type="term" value="P:methylation"/>
    <property type="evidence" value="ECO:0007669"/>
    <property type="project" value="UniProtKB-KW"/>
</dbReference>
<evidence type="ECO:0000256" key="15">
    <source>
        <dbReference type="ARBA" id="ARBA00023242"/>
    </source>
</evidence>
<dbReference type="InterPro" id="IPR029063">
    <property type="entry name" value="SAM-dependent_MTases_sf"/>
</dbReference>
<keyword evidence="21" id="KW-1185">Reference proteome</keyword>
<dbReference type="SUPFAM" id="SSF53335">
    <property type="entry name" value="S-adenosyl-L-methionine-dependent methyltransferases"/>
    <property type="match status" value="1"/>
</dbReference>
<dbReference type="Pfam" id="PF04145">
    <property type="entry name" value="Ctr"/>
    <property type="match status" value="1"/>
</dbReference>
<feature type="transmembrane region" description="Helical" evidence="19">
    <location>
        <begin position="126"/>
        <end position="148"/>
    </location>
</feature>
<evidence type="ECO:0000313" key="22">
    <source>
        <dbReference type="WBParaSite" id="scaffold35857_cov252.g22804"/>
    </source>
</evidence>
<evidence type="ECO:0000256" key="9">
    <source>
        <dbReference type="ARBA" id="ARBA00022692"/>
    </source>
</evidence>
<evidence type="ECO:0000256" key="10">
    <source>
        <dbReference type="ARBA" id="ARBA00022853"/>
    </source>
</evidence>